<feature type="domain" description="RING-type" evidence="5">
    <location>
        <begin position="56"/>
        <end position="107"/>
    </location>
</feature>
<evidence type="ECO:0000259" key="5">
    <source>
        <dbReference type="PROSITE" id="PS50089"/>
    </source>
</evidence>
<reference evidence="6" key="1">
    <citation type="journal article" date="2013" name="Nat. Commun.">
        <title>Whole-genome sequencing of Oryza brachyantha reveals mechanisms underlying Oryza genome evolution.</title>
        <authorList>
            <person name="Chen J."/>
            <person name="Huang Q."/>
            <person name="Gao D."/>
            <person name="Wang J."/>
            <person name="Lang Y."/>
            <person name="Liu T."/>
            <person name="Li B."/>
            <person name="Bai Z."/>
            <person name="Luis Goicoechea J."/>
            <person name="Liang C."/>
            <person name="Chen C."/>
            <person name="Zhang W."/>
            <person name="Sun S."/>
            <person name="Liao Y."/>
            <person name="Zhang X."/>
            <person name="Yang L."/>
            <person name="Song C."/>
            <person name="Wang M."/>
            <person name="Shi J."/>
            <person name="Liu G."/>
            <person name="Liu J."/>
            <person name="Zhou H."/>
            <person name="Zhou W."/>
            <person name="Yu Q."/>
            <person name="An N."/>
            <person name="Chen Y."/>
            <person name="Cai Q."/>
            <person name="Wang B."/>
            <person name="Liu B."/>
            <person name="Min J."/>
            <person name="Huang Y."/>
            <person name="Wu H."/>
            <person name="Li Z."/>
            <person name="Zhang Y."/>
            <person name="Yin Y."/>
            <person name="Song W."/>
            <person name="Jiang J."/>
            <person name="Jackson S.A."/>
            <person name="Wing R.A."/>
            <person name="Wang J."/>
            <person name="Chen M."/>
        </authorList>
    </citation>
    <scope>NUCLEOTIDE SEQUENCE [LARGE SCALE GENOMIC DNA]</scope>
    <source>
        <strain evidence="6">cv. IRGC 101232</strain>
    </source>
</reference>
<evidence type="ECO:0000313" key="6">
    <source>
        <dbReference type="EnsemblPlants" id="OB01G51870.1"/>
    </source>
</evidence>
<dbReference type="HOGENOM" id="CLU_1909879_0_0_1"/>
<sequence length="133" mass="14984">MAVGRRSEAATPYTREIHVKTTRFEMEATPRAHGEPCLAVRRRHVNDEGGGGTAQCAICMEELSSSAAAGADASDDDVTNLPCCSHAFHRGCILRWFDKAPTCPFCRRDMMQYLTATYRLYHMLQHYIPNKKF</sequence>
<dbReference type="Gene3D" id="3.30.40.10">
    <property type="entry name" value="Zinc/RING finger domain, C3HC4 (zinc finger)"/>
    <property type="match status" value="1"/>
</dbReference>
<keyword evidence="1" id="KW-0479">Metal-binding</keyword>
<dbReference type="PANTHER" id="PTHR22763:SF192">
    <property type="entry name" value="RING-TYPE DOMAIN-CONTAINING PROTEIN"/>
    <property type="match status" value="1"/>
</dbReference>
<name>J3L7I1_ORYBR</name>
<keyword evidence="3" id="KW-0862">Zinc</keyword>
<dbReference type="InterPro" id="IPR013083">
    <property type="entry name" value="Znf_RING/FYVE/PHD"/>
</dbReference>
<dbReference type="AlphaFoldDB" id="J3L7I1"/>
<dbReference type="InterPro" id="IPR050731">
    <property type="entry name" value="HRD1_E3_ubiq-ligases"/>
</dbReference>
<dbReference type="GO" id="GO:0012505">
    <property type="term" value="C:endomembrane system"/>
    <property type="evidence" value="ECO:0007669"/>
    <property type="project" value="TreeGrafter"/>
</dbReference>
<dbReference type="GO" id="GO:0061630">
    <property type="term" value="F:ubiquitin protein ligase activity"/>
    <property type="evidence" value="ECO:0007669"/>
    <property type="project" value="TreeGrafter"/>
</dbReference>
<evidence type="ECO:0000256" key="2">
    <source>
        <dbReference type="ARBA" id="ARBA00022771"/>
    </source>
</evidence>
<dbReference type="Gramene" id="OB01G51870.1">
    <property type="protein sequence ID" value="OB01G51870.1"/>
    <property type="gene ID" value="OB01G51870"/>
</dbReference>
<reference evidence="6" key="2">
    <citation type="submission" date="2013-04" db="UniProtKB">
        <authorList>
            <consortium name="EnsemblPlants"/>
        </authorList>
    </citation>
    <scope>IDENTIFICATION</scope>
</reference>
<organism evidence="6">
    <name type="scientific">Oryza brachyantha</name>
    <name type="common">malo sina</name>
    <dbReference type="NCBI Taxonomy" id="4533"/>
    <lineage>
        <taxon>Eukaryota</taxon>
        <taxon>Viridiplantae</taxon>
        <taxon>Streptophyta</taxon>
        <taxon>Embryophyta</taxon>
        <taxon>Tracheophyta</taxon>
        <taxon>Spermatophyta</taxon>
        <taxon>Magnoliopsida</taxon>
        <taxon>Liliopsida</taxon>
        <taxon>Poales</taxon>
        <taxon>Poaceae</taxon>
        <taxon>BOP clade</taxon>
        <taxon>Oryzoideae</taxon>
        <taxon>Oryzeae</taxon>
        <taxon>Oryzinae</taxon>
        <taxon>Oryza</taxon>
    </lineage>
</organism>
<dbReference type="eggNOG" id="KOG0800">
    <property type="taxonomic scope" value="Eukaryota"/>
</dbReference>
<protein>
    <recommendedName>
        <fullName evidence="5">RING-type domain-containing protein</fullName>
    </recommendedName>
</protein>
<evidence type="ECO:0000256" key="3">
    <source>
        <dbReference type="ARBA" id="ARBA00022833"/>
    </source>
</evidence>
<dbReference type="GO" id="GO:0008270">
    <property type="term" value="F:zinc ion binding"/>
    <property type="evidence" value="ECO:0007669"/>
    <property type="project" value="UniProtKB-KW"/>
</dbReference>
<accession>J3L7I1</accession>
<dbReference type="InterPro" id="IPR001841">
    <property type="entry name" value="Znf_RING"/>
</dbReference>
<dbReference type="SMART" id="SM00184">
    <property type="entry name" value="RING"/>
    <property type="match status" value="1"/>
</dbReference>
<keyword evidence="7" id="KW-1185">Reference proteome</keyword>
<evidence type="ECO:0000313" key="7">
    <source>
        <dbReference type="Proteomes" id="UP000006038"/>
    </source>
</evidence>
<dbReference type="PANTHER" id="PTHR22763">
    <property type="entry name" value="RING ZINC FINGER PROTEIN"/>
    <property type="match status" value="1"/>
</dbReference>
<evidence type="ECO:0000256" key="4">
    <source>
        <dbReference type="PROSITE-ProRule" id="PRU00175"/>
    </source>
</evidence>
<dbReference type="Proteomes" id="UP000006038">
    <property type="component" value="Chromosome 1"/>
</dbReference>
<dbReference type="GO" id="GO:0043161">
    <property type="term" value="P:proteasome-mediated ubiquitin-dependent protein catabolic process"/>
    <property type="evidence" value="ECO:0007669"/>
    <property type="project" value="TreeGrafter"/>
</dbReference>
<dbReference type="PROSITE" id="PS50089">
    <property type="entry name" value="ZF_RING_2"/>
    <property type="match status" value="1"/>
</dbReference>
<proteinExistence type="predicted"/>
<dbReference type="Pfam" id="PF13639">
    <property type="entry name" value="zf-RING_2"/>
    <property type="match status" value="1"/>
</dbReference>
<evidence type="ECO:0000256" key="1">
    <source>
        <dbReference type="ARBA" id="ARBA00022723"/>
    </source>
</evidence>
<dbReference type="EnsemblPlants" id="OB01G51870.1">
    <property type="protein sequence ID" value="OB01G51870.1"/>
    <property type="gene ID" value="OB01G51870"/>
</dbReference>
<dbReference type="SUPFAM" id="SSF57850">
    <property type="entry name" value="RING/U-box"/>
    <property type="match status" value="1"/>
</dbReference>
<keyword evidence="2 4" id="KW-0863">Zinc-finger</keyword>